<dbReference type="EMBL" id="CP000230">
    <property type="protein sequence ID" value="ABC23600.1"/>
    <property type="molecule type" value="Genomic_DNA"/>
</dbReference>
<dbReference type="PROSITE" id="PS51257">
    <property type="entry name" value="PROKAR_LIPOPROTEIN"/>
    <property type="match status" value="1"/>
</dbReference>
<organism evidence="3 4">
    <name type="scientific">Rhodospirillum rubrum (strain ATCC 11170 / ATH 1.1.1 / DSM 467 / LMG 4362 / NCIMB 8255 / S1)</name>
    <dbReference type="NCBI Taxonomy" id="269796"/>
    <lineage>
        <taxon>Bacteria</taxon>
        <taxon>Pseudomonadati</taxon>
        <taxon>Pseudomonadota</taxon>
        <taxon>Alphaproteobacteria</taxon>
        <taxon>Rhodospirillales</taxon>
        <taxon>Rhodospirillaceae</taxon>
        <taxon>Rhodospirillum</taxon>
    </lineage>
</organism>
<evidence type="ECO:0000313" key="4">
    <source>
        <dbReference type="Proteomes" id="UP000001929"/>
    </source>
</evidence>
<gene>
    <name evidence="3" type="ordered locus">Rru_A2803</name>
</gene>
<dbReference type="InterPro" id="IPR013766">
    <property type="entry name" value="Thioredoxin_domain"/>
</dbReference>
<dbReference type="SUPFAM" id="SSF52833">
    <property type="entry name" value="Thioredoxin-like"/>
    <property type="match status" value="1"/>
</dbReference>
<protein>
    <submittedName>
        <fullName evidence="3">Thioredoxin</fullName>
    </submittedName>
</protein>
<evidence type="ECO:0000256" key="1">
    <source>
        <dbReference type="SAM" id="SignalP"/>
    </source>
</evidence>
<dbReference type="KEGG" id="rru:Rru_A2803"/>
<dbReference type="PROSITE" id="PS51352">
    <property type="entry name" value="THIOREDOXIN_2"/>
    <property type="match status" value="1"/>
</dbReference>
<accession>Q2RQJ5</accession>
<name>Q2RQJ5_RHORT</name>
<dbReference type="PANTHER" id="PTHR42852:SF17">
    <property type="entry name" value="THIOREDOXIN-LIKE PROTEIN HI_1115"/>
    <property type="match status" value="1"/>
</dbReference>
<dbReference type="InterPro" id="IPR050553">
    <property type="entry name" value="Thioredoxin_ResA/DsbE_sf"/>
</dbReference>
<feature type="signal peptide" evidence="1">
    <location>
        <begin position="1"/>
        <end position="25"/>
    </location>
</feature>
<dbReference type="InterPro" id="IPR000866">
    <property type="entry name" value="AhpC/TSA"/>
</dbReference>
<dbReference type="InterPro" id="IPR036249">
    <property type="entry name" value="Thioredoxin-like_sf"/>
</dbReference>
<dbReference type="Pfam" id="PF00578">
    <property type="entry name" value="AhpC-TSA"/>
    <property type="match status" value="1"/>
</dbReference>
<dbReference type="eggNOG" id="COG0526">
    <property type="taxonomic scope" value="Bacteria"/>
</dbReference>
<proteinExistence type="predicted"/>
<dbReference type="HOGENOM" id="CLU_042529_11_0_5"/>
<dbReference type="CDD" id="cd02966">
    <property type="entry name" value="TlpA_like_family"/>
    <property type="match status" value="1"/>
</dbReference>
<dbReference type="STRING" id="269796.Rru_A2803"/>
<dbReference type="PANTHER" id="PTHR42852">
    <property type="entry name" value="THIOL:DISULFIDE INTERCHANGE PROTEIN DSBE"/>
    <property type="match status" value="1"/>
</dbReference>
<evidence type="ECO:0000259" key="2">
    <source>
        <dbReference type="PROSITE" id="PS51352"/>
    </source>
</evidence>
<dbReference type="GO" id="GO:0016209">
    <property type="term" value="F:antioxidant activity"/>
    <property type="evidence" value="ECO:0007669"/>
    <property type="project" value="InterPro"/>
</dbReference>
<dbReference type="Proteomes" id="UP000001929">
    <property type="component" value="Chromosome"/>
</dbReference>
<keyword evidence="1" id="KW-0732">Signal</keyword>
<sequence>MVVALTRARARGLWAAVGLIGALLAAGCDEAPKTARTDQGAPELVATDRQDAVVRLADQRGKVVLINFWLAECGPCLAEMPDFDGFYRETRGRGFEILAINMGQEDKVVGDVARRLQVSFPLLTDALGITTKRYEVVAAPTSFLIDREGRLVARFNSPLNRAALEKAVGPLL</sequence>
<feature type="domain" description="Thioredoxin" evidence="2">
    <location>
        <begin position="35"/>
        <end position="172"/>
    </location>
</feature>
<dbReference type="GO" id="GO:0016491">
    <property type="term" value="F:oxidoreductase activity"/>
    <property type="evidence" value="ECO:0007669"/>
    <property type="project" value="InterPro"/>
</dbReference>
<dbReference type="AlphaFoldDB" id="Q2RQJ5"/>
<dbReference type="PhylomeDB" id="Q2RQJ5"/>
<feature type="chain" id="PRO_5004214775" evidence="1">
    <location>
        <begin position="26"/>
        <end position="172"/>
    </location>
</feature>
<keyword evidence="4" id="KW-1185">Reference proteome</keyword>
<dbReference type="PATRIC" id="fig|269796.9.peg.2909"/>
<evidence type="ECO:0000313" key="3">
    <source>
        <dbReference type="EMBL" id="ABC23600.1"/>
    </source>
</evidence>
<dbReference type="Gene3D" id="3.40.30.10">
    <property type="entry name" value="Glutaredoxin"/>
    <property type="match status" value="1"/>
</dbReference>
<reference evidence="3 4" key="1">
    <citation type="journal article" date="2011" name="Stand. Genomic Sci.">
        <title>Complete genome sequence of Rhodospirillum rubrum type strain (S1).</title>
        <authorList>
            <person name="Munk A.C."/>
            <person name="Copeland A."/>
            <person name="Lucas S."/>
            <person name="Lapidus A."/>
            <person name="Del Rio T.G."/>
            <person name="Barry K."/>
            <person name="Detter J.C."/>
            <person name="Hammon N."/>
            <person name="Israni S."/>
            <person name="Pitluck S."/>
            <person name="Brettin T."/>
            <person name="Bruce D."/>
            <person name="Han C."/>
            <person name="Tapia R."/>
            <person name="Gilna P."/>
            <person name="Schmutz J."/>
            <person name="Larimer F."/>
            <person name="Land M."/>
            <person name="Kyrpides N.C."/>
            <person name="Mavromatis K."/>
            <person name="Richardson P."/>
            <person name="Rohde M."/>
            <person name="Goker M."/>
            <person name="Klenk H.P."/>
            <person name="Zhang Y."/>
            <person name="Roberts G.P."/>
            <person name="Reslewic S."/>
            <person name="Schwartz D.C."/>
        </authorList>
    </citation>
    <scope>NUCLEOTIDE SEQUENCE [LARGE SCALE GENOMIC DNA]</scope>
    <source>
        <strain evidence="4">ATCC 11170 / ATH 1.1.1 / DSM 467 / LMG 4362 / NCIMB 8255 / S1</strain>
    </source>
</reference>
<dbReference type="EnsemblBacteria" id="ABC23600">
    <property type="protein sequence ID" value="ABC23600"/>
    <property type="gene ID" value="Rru_A2803"/>
</dbReference>